<dbReference type="EMBL" id="JAIOIU010000098">
    <property type="protein sequence ID" value="MBZ0160050.1"/>
    <property type="molecule type" value="Genomic_DNA"/>
</dbReference>
<comment type="caution">
    <text evidence="3">The sequence shown here is derived from an EMBL/GenBank/DDBJ whole genome shotgun (WGS) entry which is preliminary data.</text>
</comment>
<dbReference type="GO" id="GO:0003825">
    <property type="term" value="F:alpha,alpha-trehalose-phosphate synthase (UDP-forming) activity"/>
    <property type="evidence" value="ECO:0007669"/>
    <property type="project" value="TreeGrafter"/>
</dbReference>
<evidence type="ECO:0000256" key="2">
    <source>
        <dbReference type="SAM" id="Phobius"/>
    </source>
</evidence>
<dbReference type="Gene3D" id="3.40.50.2000">
    <property type="entry name" value="Glycogen Phosphorylase B"/>
    <property type="match status" value="2"/>
</dbReference>
<keyword evidence="2" id="KW-1133">Transmembrane helix</keyword>
<feature type="non-terminal residue" evidence="3">
    <location>
        <position position="1"/>
    </location>
</feature>
<name>A0AAJ1EJK9_9BACT</name>
<comment type="similarity">
    <text evidence="1">Belongs to the glycosyltransferase 20 family.</text>
</comment>
<accession>A0AAJ1EJK9</accession>
<protein>
    <submittedName>
        <fullName evidence="3">Trehalose-6-phosphate synthase</fullName>
    </submittedName>
</protein>
<dbReference type="PANTHER" id="PTHR10788:SF106">
    <property type="entry name" value="BCDNA.GH08860"/>
    <property type="match status" value="1"/>
</dbReference>
<evidence type="ECO:0000313" key="4">
    <source>
        <dbReference type="Proteomes" id="UP001197609"/>
    </source>
</evidence>
<dbReference type="PANTHER" id="PTHR10788">
    <property type="entry name" value="TREHALOSE-6-PHOSPHATE SYNTHASE"/>
    <property type="match status" value="1"/>
</dbReference>
<feature type="transmembrane region" description="Helical" evidence="2">
    <location>
        <begin position="49"/>
        <end position="73"/>
    </location>
</feature>
<evidence type="ECO:0000256" key="1">
    <source>
        <dbReference type="ARBA" id="ARBA00008799"/>
    </source>
</evidence>
<proteinExistence type="inferred from homology"/>
<dbReference type="AlphaFoldDB" id="A0AAJ1EJK9"/>
<dbReference type="Pfam" id="PF00982">
    <property type="entry name" value="Glyco_transf_20"/>
    <property type="match status" value="1"/>
</dbReference>
<dbReference type="InterPro" id="IPR001830">
    <property type="entry name" value="Glyco_trans_20"/>
</dbReference>
<organism evidence="3 4">
    <name type="scientific">Candidatus Methylomirabilis tolerans</name>
    <dbReference type="NCBI Taxonomy" id="3123416"/>
    <lineage>
        <taxon>Bacteria</taxon>
        <taxon>Candidatus Methylomirabilota</taxon>
        <taxon>Candidatus Methylomirabilia</taxon>
        <taxon>Candidatus Methylomirabilales</taxon>
        <taxon>Candidatus Methylomirabilaceae</taxon>
        <taxon>Candidatus Methylomirabilis</taxon>
    </lineage>
</organism>
<dbReference type="SUPFAM" id="SSF53756">
    <property type="entry name" value="UDP-Glycosyltransferase/glycogen phosphorylase"/>
    <property type="match status" value="1"/>
</dbReference>
<reference evidence="3 4" key="1">
    <citation type="journal article" date="2021" name="bioRxiv">
        <title>Unraveling nitrogen, sulfur and carbon metabolic pathways and microbial community transcriptional responses to substrate deprivation and toxicity stresses in a bioreactor mimicking anoxic brackish coastal sediment conditions.</title>
        <authorList>
            <person name="Martins P.D."/>
            <person name="Echeveste M.J."/>
            <person name="Arshad A."/>
            <person name="Kurth J."/>
            <person name="Ouboter H."/>
            <person name="Jetten M.S.M."/>
            <person name="Welte C.U."/>
        </authorList>
    </citation>
    <scope>NUCLEOTIDE SEQUENCE [LARGE SCALE GENOMIC DNA]</scope>
    <source>
        <strain evidence="3">MAG_38</strain>
    </source>
</reference>
<evidence type="ECO:0000313" key="3">
    <source>
        <dbReference type="EMBL" id="MBZ0160050.1"/>
    </source>
</evidence>
<gene>
    <name evidence="3" type="ORF">K8G79_07945</name>
</gene>
<dbReference type="GO" id="GO:0005992">
    <property type="term" value="P:trehalose biosynthetic process"/>
    <property type="evidence" value="ECO:0007669"/>
    <property type="project" value="InterPro"/>
</dbReference>
<dbReference type="Proteomes" id="UP001197609">
    <property type="component" value="Unassembled WGS sequence"/>
</dbReference>
<keyword evidence="2" id="KW-0472">Membrane</keyword>
<dbReference type="CDD" id="cd03788">
    <property type="entry name" value="GT20_TPS"/>
    <property type="match status" value="1"/>
</dbReference>
<sequence length="630" mass="71718">ITIGDKLMYVFVVPLRPEAQVAGALVLFHDASYIQHRLDQIWQHNFIRFLVQALLISLTTLFVVQLTLVRPLARMTEWIKRLRKGEVNDSSSLPSKDLLNPLAAEVTQLAKSLSAAKAAAEDTRFGQAGNSLWAPTSLKEHLRITLQGRSIFVISNREPYIHVKRGKQVECVVPASGLVSALEPVLAACEGTWIAHGSGDADSLVVDDADRLRVPPADPKYILRRVWLTKAEEQGYYYGFANEGLWPLCHIAHTRPVFQADDWQYYRDVNDKFAQVALAELEGVEEPCVLIQDYHFALLPRLIKERRPDARVGLFWHIPWPNPESFGICPWQRELLHGMLGADLIGFHIQFHCNNFLETVDRVLESRIEWEHFAVRRGNSTTYVKPFPISIAFPDGTAAPGEGTVEPQGKDALLMQFGVRPTYLAVGVDRLDYTKGLLERLRGIERFLEKYPRFQGEFTFVELGAPSRTHIKQYQDLIAAIEAESDRINWRFQNGDWKPILLLKRHHTGQAIRLFYKAADACLVTSLHDGMNLVAKEFVAAREDEQGVLILSRFTGASRELRDALIVNPYDIEELADAIYAAVNMTKEEQTVRMRRMREVVRERNVYRWAADLMTELVQVRVEESQVSVT</sequence>
<keyword evidence="2" id="KW-0812">Transmembrane</keyword>